<dbReference type="PROSITE" id="PS50127">
    <property type="entry name" value="UBC_2"/>
    <property type="match status" value="1"/>
</dbReference>
<feature type="domain" description="UBC core" evidence="3">
    <location>
        <begin position="32"/>
        <end position="191"/>
    </location>
</feature>
<reference evidence="4 5" key="2">
    <citation type="journal article" date="2017" name="Front. Plant Sci.">
        <title>Gene Classification and Mining of Molecular Markers Useful in Red Clover (Trifolium pratense) Breeding.</title>
        <authorList>
            <person name="Istvanek J."/>
            <person name="Dluhosova J."/>
            <person name="Dluhos P."/>
            <person name="Patkova L."/>
            <person name="Nedelnik J."/>
            <person name="Repkova J."/>
        </authorList>
    </citation>
    <scope>NUCLEOTIDE SEQUENCE [LARGE SCALE GENOMIC DNA]</scope>
    <source>
        <strain evidence="5">cv. Tatra</strain>
        <tissue evidence="4">Young leaves</tissue>
    </source>
</reference>
<dbReference type="EMBL" id="ASHM01009018">
    <property type="protein sequence ID" value="PNY17033.1"/>
    <property type="molecule type" value="Genomic_DNA"/>
</dbReference>
<dbReference type="Pfam" id="PF00179">
    <property type="entry name" value="UQ_con"/>
    <property type="match status" value="1"/>
</dbReference>
<dbReference type="FunFam" id="3.10.110.10:FF:000133">
    <property type="entry name" value="Putative ubiquitin-conjugating enzyme E2 38"/>
    <property type="match status" value="1"/>
</dbReference>
<dbReference type="SUPFAM" id="SSF54495">
    <property type="entry name" value="UBC-like"/>
    <property type="match status" value="1"/>
</dbReference>
<name>A0A2K3PP11_TRIPR</name>
<dbReference type="Proteomes" id="UP000236291">
    <property type="component" value="Unassembled WGS sequence"/>
</dbReference>
<dbReference type="InterPro" id="IPR016135">
    <property type="entry name" value="UBQ-conjugating_enzyme/RWD"/>
</dbReference>
<dbReference type="STRING" id="57577.A0A2K3PP11"/>
<keyword evidence="1" id="KW-0808">Transferase</keyword>
<organism evidence="4 5">
    <name type="scientific">Trifolium pratense</name>
    <name type="common">Red clover</name>
    <dbReference type="NCBI Taxonomy" id="57577"/>
    <lineage>
        <taxon>Eukaryota</taxon>
        <taxon>Viridiplantae</taxon>
        <taxon>Streptophyta</taxon>
        <taxon>Embryophyta</taxon>
        <taxon>Tracheophyta</taxon>
        <taxon>Spermatophyta</taxon>
        <taxon>Magnoliopsida</taxon>
        <taxon>eudicotyledons</taxon>
        <taxon>Gunneridae</taxon>
        <taxon>Pentapetalae</taxon>
        <taxon>rosids</taxon>
        <taxon>fabids</taxon>
        <taxon>Fabales</taxon>
        <taxon>Fabaceae</taxon>
        <taxon>Papilionoideae</taxon>
        <taxon>50 kb inversion clade</taxon>
        <taxon>NPAAA clade</taxon>
        <taxon>Hologalegina</taxon>
        <taxon>IRL clade</taxon>
        <taxon>Trifolieae</taxon>
        <taxon>Trifolium</taxon>
    </lineage>
</organism>
<evidence type="ECO:0000313" key="5">
    <source>
        <dbReference type="Proteomes" id="UP000236291"/>
    </source>
</evidence>
<dbReference type="AlphaFoldDB" id="A0A2K3PP11"/>
<reference evidence="4 5" key="1">
    <citation type="journal article" date="2014" name="Am. J. Bot.">
        <title>Genome assembly and annotation for red clover (Trifolium pratense; Fabaceae).</title>
        <authorList>
            <person name="Istvanek J."/>
            <person name="Jaros M."/>
            <person name="Krenek A."/>
            <person name="Repkova J."/>
        </authorList>
    </citation>
    <scope>NUCLEOTIDE SEQUENCE [LARGE SCALE GENOMIC DNA]</scope>
    <source>
        <strain evidence="5">cv. Tatra</strain>
        <tissue evidence="4">Young leaves</tissue>
    </source>
</reference>
<dbReference type="PANTHER" id="PTHR46116">
    <property type="entry name" value="(E3-INDEPENDENT) E2 UBIQUITIN-CONJUGATING ENZYME"/>
    <property type="match status" value="1"/>
</dbReference>
<dbReference type="CDD" id="cd23837">
    <property type="entry name" value="UBCc_UBE2O"/>
    <property type="match status" value="1"/>
</dbReference>
<evidence type="ECO:0000313" key="4">
    <source>
        <dbReference type="EMBL" id="PNY17033.1"/>
    </source>
</evidence>
<comment type="caution">
    <text evidence="4">The sequence shown here is derived from an EMBL/GenBank/DDBJ whole genome shotgun (WGS) entry which is preliminary data.</text>
</comment>
<dbReference type="SMART" id="SM00212">
    <property type="entry name" value="UBCc"/>
    <property type="match status" value="1"/>
</dbReference>
<gene>
    <name evidence="4" type="ORF">L195_g013766</name>
</gene>
<dbReference type="PANTHER" id="PTHR46116:SF19">
    <property type="entry name" value="UBIQUITIN-CONJUGATING ENZYME FAMILY PROTEIN"/>
    <property type="match status" value="1"/>
</dbReference>
<accession>A0A2K3PP11</accession>
<protein>
    <submittedName>
        <fullName evidence="4">Putative ubiquitin-conjugating enzyme E2 23-like protein</fullName>
    </submittedName>
</protein>
<evidence type="ECO:0000256" key="1">
    <source>
        <dbReference type="ARBA" id="ARBA00022679"/>
    </source>
</evidence>
<keyword evidence="2" id="KW-0833">Ubl conjugation pathway</keyword>
<evidence type="ECO:0000256" key="2">
    <source>
        <dbReference type="ARBA" id="ARBA00022786"/>
    </source>
</evidence>
<sequence>MAKRNTFDLVSDDSDHRFIQIAGNCFRDTKSSIYKRIMKEWKILEKNLPDSIYVHAYERRIDLLRAVIIGAAGTPYHDGLFFFDIQFPSDYPNNPPKIHYHSFGFRLNPNLYTNGVVCLSLLNTWSGKKCEKWDPSSSTILQVLVSIQALVLNEKPLFNEPGYRVLKRSIFETKSRAYNEEAFILTCYSAVNIIRKPLKNFDEFVKEHFRERGHVLLAACNEYANGRVRVGYYGYNSNEIASRSSTVVIKVSDSFRESLKNAYRNLYKQFLECGAELENFVEELEVEVGKKKKRSNGVNDSILKKAMGKIKQALGLKKKKKEKKKST</sequence>
<evidence type="ECO:0000259" key="3">
    <source>
        <dbReference type="PROSITE" id="PS50127"/>
    </source>
</evidence>
<proteinExistence type="predicted"/>
<dbReference type="InterPro" id="IPR000608">
    <property type="entry name" value="UBC"/>
</dbReference>
<dbReference type="Gene3D" id="3.10.110.10">
    <property type="entry name" value="Ubiquitin Conjugating Enzyme"/>
    <property type="match status" value="1"/>
</dbReference>
<dbReference type="GO" id="GO:0061631">
    <property type="term" value="F:ubiquitin conjugating enzyme activity"/>
    <property type="evidence" value="ECO:0007669"/>
    <property type="project" value="TreeGrafter"/>
</dbReference>